<feature type="region of interest" description="Disordered" evidence="1">
    <location>
        <begin position="583"/>
        <end position="607"/>
    </location>
</feature>
<reference evidence="4" key="1">
    <citation type="submission" date="2014-04" db="EMBL/GenBank/DDBJ databases">
        <title>Evolutionary Origins and Diversification of the Mycorrhizal Mutualists.</title>
        <authorList>
            <consortium name="DOE Joint Genome Institute"/>
            <consortium name="Mycorrhizal Genomics Consortium"/>
            <person name="Kohler A."/>
            <person name="Kuo A."/>
            <person name="Nagy L.G."/>
            <person name="Floudas D."/>
            <person name="Copeland A."/>
            <person name="Barry K.W."/>
            <person name="Cichocki N."/>
            <person name="Veneault-Fourrey C."/>
            <person name="LaButti K."/>
            <person name="Lindquist E.A."/>
            <person name="Lipzen A."/>
            <person name="Lundell T."/>
            <person name="Morin E."/>
            <person name="Murat C."/>
            <person name="Riley R."/>
            <person name="Ohm R."/>
            <person name="Sun H."/>
            <person name="Tunlid A."/>
            <person name="Henrissat B."/>
            <person name="Grigoriev I.V."/>
            <person name="Hibbett D.S."/>
            <person name="Martin F."/>
        </authorList>
    </citation>
    <scope>NUCLEOTIDE SEQUENCE [LARGE SCALE GENOMIC DNA]</scope>
    <source>
        <strain evidence="4">FD-334 SS-4</strain>
    </source>
</reference>
<dbReference type="OrthoDB" id="5598737at2759"/>
<accession>A0A0D2P2J3</accession>
<evidence type="ECO:0000259" key="2">
    <source>
        <dbReference type="Pfam" id="PF18717"/>
    </source>
</evidence>
<name>A0A0D2P2J3_HYPSF</name>
<dbReference type="EMBL" id="KN817666">
    <property type="protein sequence ID" value="KJA14760.1"/>
    <property type="molecule type" value="Genomic_DNA"/>
</dbReference>
<dbReference type="OMA" id="NSIRYER"/>
<dbReference type="InterPro" id="IPR040648">
    <property type="entry name" value="HMGXB3_CxC4"/>
</dbReference>
<proteinExistence type="predicted"/>
<dbReference type="Pfam" id="PF18717">
    <property type="entry name" value="CxC4"/>
    <property type="match status" value="1"/>
</dbReference>
<dbReference type="PANTHER" id="PTHR34305:SF1">
    <property type="entry name" value="SWIM-TYPE DOMAIN-CONTAINING PROTEIN"/>
    <property type="match status" value="1"/>
</dbReference>
<evidence type="ECO:0000313" key="4">
    <source>
        <dbReference type="Proteomes" id="UP000054270"/>
    </source>
</evidence>
<dbReference type="Proteomes" id="UP000054270">
    <property type="component" value="Unassembled WGS sequence"/>
</dbReference>
<feature type="region of interest" description="Disordered" evidence="1">
    <location>
        <begin position="44"/>
        <end position="70"/>
    </location>
</feature>
<evidence type="ECO:0000256" key="1">
    <source>
        <dbReference type="SAM" id="MobiDB-lite"/>
    </source>
</evidence>
<protein>
    <recommendedName>
        <fullName evidence="2">HMG domain-containing protein</fullName>
    </recommendedName>
</protein>
<keyword evidence="4" id="KW-1185">Reference proteome</keyword>
<evidence type="ECO:0000313" key="3">
    <source>
        <dbReference type="EMBL" id="KJA14760.1"/>
    </source>
</evidence>
<feature type="domain" description="HMG" evidence="2">
    <location>
        <begin position="374"/>
        <end position="501"/>
    </location>
</feature>
<dbReference type="PANTHER" id="PTHR34305">
    <property type="entry name" value="EXPRESSED PROTEIN"/>
    <property type="match status" value="1"/>
</dbReference>
<organism evidence="3 4">
    <name type="scientific">Hypholoma sublateritium (strain FD-334 SS-4)</name>
    <dbReference type="NCBI Taxonomy" id="945553"/>
    <lineage>
        <taxon>Eukaryota</taxon>
        <taxon>Fungi</taxon>
        <taxon>Dikarya</taxon>
        <taxon>Basidiomycota</taxon>
        <taxon>Agaricomycotina</taxon>
        <taxon>Agaricomycetes</taxon>
        <taxon>Agaricomycetidae</taxon>
        <taxon>Agaricales</taxon>
        <taxon>Agaricineae</taxon>
        <taxon>Strophariaceae</taxon>
        <taxon>Hypholoma</taxon>
    </lineage>
</organism>
<gene>
    <name evidence="3" type="ORF">HYPSUDRAFT_149991</name>
</gene>
<dbReference type="AlphaFoldDB" id="A0A0D2P2J3"/>
<sequence>MEYSTSRIRLRKPSPTPPERISIASLYKNNGPILTPRRKIRTIYRRPKGDTKGPKIVNTGSQGTGTKRPRLDISLPQVERFSPEGHQPHTPLDGSISNEENVIQWPVCNDANSPSSHPLAVADDISAPLSPSPADHALHLADKFAQEGYELFFESVISGGLSFYQLSKKTFVANGWNTQKLEASASHFTHWYHIHASMEGTTKIVVCLCPDSKRTSSCFHSRFILEHGDTYFPDDDDMPLNHDKPTFILRYPWGDGNDQYVNVMSIPPPRDATIKNSTVVEYFGKNDGSGRWSCALDTTAVHCTHIAIAKTSNSIRYERRLNLILIARKVQRSRDESNHLTYSGISYIPVAPPVWASIPSDALPRPIVDASHRPNIISLSNTSSCNCLSPRHNYDPSAPSITQKCTVYDLLMHWETDIQLQRCPACNFARIGPDCGDLGIFNYNNGILVTHSLLNDYINAYTASETPFAAWITVISRRYSTLSKPQGFLDPKIFRNIWFAYAELIQFGNDMMCPQCGPNPSAVIWDGVSISFSQKMALPSLRPPTTIHPESLVYDKTVRVKETQCIPDRGLRKRIREIFTGPSLSGGMELDKGRQDSGSGSDGEELRGVRAEALAKKKEGLKKRFQLIPQVIKDLSELDNALGSLFQQYFGMEAVLKNIDVPHEYKDLFLQIAAEENALQMMNARALILLRQFILSPSYLTGSTLIHIPSVYNIIQYELQHHLRILPNTLKICKWLYTRGESVRRRFLVHSTPEIIPGITFDNSDWQKTGSYYGMPQLRNRPAYPSLKEDIKDSAEDQKGGCRKYYSTYSAKRLTGGIMVCWCTHSVAYGFHCIPVAEGRNDVFAAMYSMWSKAPEVVVYDFACALQPYCVLREPEFFQNTLFTIDDFHSSDHTKCAPACFLKTYKNSDPRLLRLNSSAAECGNQGLSRIRKSIGYMGQERAMMFIKVFLSVWNRLRIVNMSK</sequence>